<reference evidence="9" key="1">
    <citation type="submission" date="2021-11" db="EMBL/GenBank/DDBJ databases">
        <title>Streptomyces corallinus and Kineosporia corallina sp. nov., two new coral-derived marine actinobacteria.</title>
        <authorList>
            <person name="Buangrab K."/>
            <person name="Sutthacheep M."/>
            <person name="Yeemin T."/>
            <person name="Harunari E."/>
            <person name="Igarashi Y."/>
            <person name="Sripreechasak P."/>
            <person name="Kanchanasin P."/>
            <person name="Tanasupawat S."/>
            <person name="Phongsopitanun W."/>
        </authorList>
    </citation>
    <scope>NUCLEOTIDE SEQUENCE</scope>
    <source>
        <strain evidence="9">JCM 31032</strain>
    </source>
</reference>
<dbReference type="SUPFAM" id="SSF88723">
    <property type="entry name" value="PIN domain-like"/>
    <property type="match status" value="1"/>
</dbReference>
<organism evidence="9 10">
    <name type="scientific">Kineosporia babensis</name>
    <dbReference type="NCBI Taxonomy" id="499548"/>
    <lineage>
        <taxon>Bacteria</taxon>
        <taxon>Bacillati</taxon>
        <taxon>Actinomycetota</taxon>
        <taxon>Actinomycetes</taxon>
        <taxon>Kineosporiales</taxon>
        <taxon>Kineosporiaceae</taxon>
        <taxon>Kineosporia</taxon>
    </lineage>
</organism>
<dbReference type="CDD" id="cd18749">
    <property type="entry name" value="PIN_VapC4-5_FitB-like"/>
    <property type="match status" value="1"/>
</dbReference>
<dbReference type="Gene3D" id="3.40.50.1010">
    <property type="entry name" value="5'-nuclease"/>
    <property type="match status" value="1"/>
</dbReference>
<evidence type="ECO:0000313" key="10">
    <source>
        <dbReference type="Proteomes" id="UP001138997"/>
    </source>
</evidence>
<dbReference type="Proteomes" id="UP001138997">
    <property type="component" value="Unassembled WGS sequence"/>
</dbReference>
<keyword evidence="5" id="KW-0378">Hydrolase</keyword>
<name>A0A9X1NP08_9ACTN</name>
<comment type="caution">
    <text evidence="9">The sequence shown here is derived from an EMBL/GenBank/DDBJ whole genome shotgun (WGS) entry which is preliminary data.</text>
</comment>
<dbReference type="PANTHER" id="PTHR33653">
    <property type="entry name" value="RIBONUCLEASE VAPC2"/>
    <property type="match status" value="1"/>
</dbReference>
<evidence type="ECO:0000256" key="5">
    <source>
        <dbReference type="ARBA" id="ARBA00022801"/>
    </source>
</evidence>
<feature type="domain" description="PIN" evidence="8">
    <location>
        <begin position="5"/>
        <end position="116"/>
    </location>
</feature>
<dbReference type="AlphaFoldDB" id="A0A9X1NP08"/>
<sequence>MLQPVILDTDVASHVYKGSLPHQLSARLVGRRPLLTFVTLGELTKWVEVRHWGNTRRQNFSDWLSGFAVIEGDASIATTWGRIAAAVQLRGQTGPQNDSWIAAACIAHDLPLATLNVKDYQRFLDHSGLRLITPE</sequence>
<dbReference type="RefSeq" id="WP_231450115.1">
    <property type="nucleotide sequence ID" value="NZ_JAJOMB010000059.1"/>
</dbReference>
<keyword evidence="2" id="KW-1277">Toxin-antitoxin system</keyword>
<dbReference type="GO" id="GO:0046872">
    <property type="term" value="F:metal ion binding"/>
    <property type="evidence" value="ECO:0007669"/>
    <property type="project" value="UniProtKB-KW"/>
</dbReference>
<evidence type="ECO:0000259" key="8">
    <source>
        <dbReference type="Pfam" id="PF01850"/>
    </source>
</evidence>
<evidence type="ECO:0000256" key="3">
    <source>
        <dbReference type="ARBA" id="ARBA00022722"/>
    </source>
</evidence>
<dbReference type="InterPro" id="IPR050556">
    <property type="entry name" value="Type_II_TA_system_RNase"/>
</dbReference>
<evidence type="ECO:0000256" key="1">
    <source>
        <dbReference type="ARBA" id="ARBA00001946"/>
    </source>
</evidence>
<dbReference type="GO" id="GO:0004518">
    <property type="term" value="F:nuclease activity"/>
    <property type="evidence" value="ECO:0007669"/>
    <property type="project" value="UniProtKB-KW"/>
</dbReference>
<dbReference type="Pfam" id="PF01850">
    <property type="entry name" value="PIN"/>
    <property type="match status" value="1"/>
</dbReference>
<evidence type="ECO:0000256" key="7">
    <source>
        <dbReference type="ARBA" id="ARBA00038093"/>
    </source>
</evidence>
<evidence type="ECO:0000256" key="2">
    <source>
        <dbReference type="ARBA" id="ARBA00022649"/>
    </source>
</evidence>
<dbReference type="InterPro" id="IPR029060">
    <property type="entry name" value="PIN-like_dom_sf"/>
</dbReference>
<keyword evidence="6" id="KW-0460">Magnesium</keyword>
<gene>
    <name evidence="9" type="ORF">LR394_40885</name>
</gene>
<keyword evidence="3" id="KW-0540">Nuclease</keyword>
<dbReference type="InterPro" id="IPR002716">
    <property type="entry name" value="PIN_dom"/>
</dbReference>
<proteinExistence type="inferred from homology"/>
<accession>A0A9X1NP08</accession>
<dbReference type="EMBL" id="JAJOMB010000059">
    <property type="protein sequence ID" value="MCD5317266.1"/>
    <property type="molecule type" value="Genomic_DNA"/>
</dbReference>
<dbReference type="GO" id="GO:0016787">
    <property type="term" value="F:hydrolase activity"/>
    <property type="evidence" value="ECO:0007669"/>
    <property type="project" value="UniProtKB-KW"/>
</dbReference>
<keyword evidence="10" id="KW-1185">Reference proteome</keyword>
<comment type="cofactor">
    <cofactor evidence="1">
        <name>Mg(2+)</name>
        <dbReference type="ChEBI" id="CHEBI:18420"/>
    </cofactor>
</comment>
<dbReference type="PANTHER" id="PTHR33653:SF1">
    <property type="entry name" value="RIBONUCLEASE VAPC2"/>
    <property type="match status" value="1"/>
</dbReference>
<keyword evidence="4" id="KW-0479">Metal-binding</keyword>
<evidence type="ECO:0000313" key="9">
    <source>
        <dbReference type="EMBL" id="MCD5317266.1"/>
    </source>
</evidence>
<protein>
    <submittedName>
        <fullName evidence="9">Type II toxin-antitoxin system VapC family toxin</fullName>
    </submittedName>
</protein>
<comment type="similarity">
    <text evidence="7">Belongs to the PINc/VapC protein family.</text>
</comment>
<evidence type="ECO:0000256" key="6">
    <source>
        <dbReference type="ARBA" id="ARBA00022842"/>
    </source>
</evidence>
<evidence type="ECO:0000256" key="4">
    <source>
        <dbReference type="ARBA" id="ARBA00022723"/>
    </source>
</evidence>